<dbReference type="SUPFAM" id="SSF53474">
    <property type="entry name" value="alpha/beta-Hydrolases"/>
    <property type="match status" value="1"/>
</dbReference>
<dbReference type="Gene3D" id="3.40.50.1820">
    <property type="entry name" value="alpha/beta hydrolase"/>
    <property type="match status" value="1"/>
</dbReference>
<name>A0A5D0MZ32_FLESI</name>
<dbReference type="RefSeq" id="WP_303699859.1">
    <property type="nucleotide sequence ID" value="NZ_VSIV01000001.1"/>
</dbReference>
<evidence type="ECO:0000313" key="1">
    <source>
        <dbReference type="EMBL" id="TYB37328.1"/>
    </source>
</evidence>
<protein>
    <submittedName>
        <fullName evidence="1">Uncharacterized protein</fullName>
    </submittedName>
</protein>
<comment type="caution">
    <text evidence="1">The sequence shown here is derived from an EMBL/GenBank/DDBJ whole genome shotgun (WGS) entry which is preliminary data.</text>
</comment>
<dbReference type="Proteomes" id="UP000323337">
    <property type="component" value="Unassembled WGS sequence"/>
</dbReference>
<sequence>MSEENNLNNIFISGWGGYKELFPLITEKTDFYVPFLAPMDVIKRSIKKGGKTAMGWSTGAHILLKYAPKYIDKWDKIIAIAPFSDFTKSFGSKILDAMIRGIDQNFYNTMDNFYKRCGIQENVTVDHKDAEKLKNGLIFLKTSKLVKGIYSDKITVIYGSNDRIVKRSDIARILKMFSHACYIEVQQQHFVNEEMLAQFL</sequence>
<proteinExistence type="predicted"/>
<accession>A0A5D0MZ32</accession>
<organism evidence="1 2">
    <name type="scientific">Flexistipes sinusarabici</name>
    <dbReference type="NCBI Taxonomy" id="2352"/>
    <lineage>
        <taxon>Bacteria</taxon>
        <taxon>Pseudomonadati</taxon>
        <taxon>Deferribacterota</taxon>
        <taxon>Deferribacteres</taxon>
        <taxon>Deferribacterales</taxon>
        <taxon>Flexistipitaceae</taxon>
        <taxon>Flexistipes</taxon>
    </lineage>
</organism>
<dbReference type="AlphaFoldDB" id="A0A5D0MZ32"/>
<reference evidence="1 2" key="1">
    <citation type="submission" date="2019-08" db="EMBL/GenBank/DDBJ databases">
        <title>Genomic characterization of a novel candidate phylum (ARYD3) from a high temperature, high salinity tertiary oil reservoir in north central Oklahoma, USA.</title>
        <authorList>
            <person name="Youssef N.H."/>
            <person name="Yadav A."/>
            <person name="Elshahed M.S."/>
        </authorList>
    </citation>
    <scope>NUCLEOTIDE SEQUENCE [LARGE SCALE GENOMIC DNA]</scope>
    <source>
        <strain evidence="1">ARYD1</strain>
    </source>
</reference>
<gene>
    <name evidence="1" type="ORF">FXF49_00015</name>
</gene>
<dbReference type="EMBL" id="VSIV01000001">
    <property type="protein sequence ID" value="TYB37328.1"/>
    <property type="molecule type" value="Genomic_DNA"/>
</dbReference>
<dbReference type="InterPro" id="IPR029058">
    <property type="entry name" value="AB_hydrolase_fold"/>
</dbReference>
<evidence type="ECO:0000313" key="2">
    <source>
        <dbReference type="Proteomes" id="UP000323337"/>
    </source>
</evidence>